<accession>A0A1M5L3F8</accession>
<feature type="domain" description="Antitoxin Xre/MbcA/ParS-like toxin-binding" evidence="1">
    <location>
        <begin position="119"/>
        <end position="166"/>
    </location>
</feature>
<evidence type="ECO:0000313" key="3">
    <source>
        <dbReference type="EMBL" id="SHG59624.1"/>
    </source>
</evidence>
<dbReference type="GO" id="GO:0003677">
    <property type="term" value="F:DNA binding"/>
    <property type="evidence" value="ECO:0007669"/>
    <property type="project" value="InterPro"/>
</dbReference>
<dbReference type="Proteomes" id="UP000183945">
    <property type="component" value="Unassembled WGS sequence"/>
</dbReference>
<feature type="domain" description="Antitoxin Xre-like helix-turn-helix" evidence="2">
    <location>
        <begin position="49"/>
        <end position="104"/>
    </location>
</feature>
<dbReference type="InterPro" id="IPR024467">
    <property type="entry name" value="Xre/MbcA/ParS-like_toxin-bd"/>
</dbReference>
<dbReference type="Pfam" id="PF20432">
    <property type="entry name" value="Xre-like-HTH"/>
    <property type="match status" value="1"/>
</dbReference>
<proteinExistence type="predicted"/>
<sequence>MAVEDKKIVSKSFNPKKSIQRARARGKIKRQSWTIKTPEDSYTWSSKMDRVSLIREGLPYESIEFISNKSNLSIKQVLHLLDLPQTTYNKRKKDQQLLSGRDSEIVLVLTELLEFGLTVFNSEKEKFQRWLQKPNISLGGATPISLFDSLTGIQEVKNSLNRLEYGNLA</sequence>
<dbReference type="Pfam" id="PF09722">
    <property type="entry name" value="Xre_MbcA_ParS_C"/>
    <property type="match status" value="1"/>
</dbReference>
<dbReference type="AlphaFoldDB" id="A0A1M5L3F8"/>
<dbReference type="InterPro" id="IPR011979">
    <property type="entry name" value="Antitox_Xre"/>
</dbReference>
<gene>
    <name evidence="3" type="ORF">SAMN05444483_1185</name>
</gene>
<evidence type="ECO:0000313" key="4">
    <source>
        <dbReference type="Proteomes" id="UP000183945"/>
    </source>
</evidence>
<dbReference type="RefSeq" id="WP_072881413.1">
    <property type="nucleotide sequence ID" value="NZ_FQVT01000018.1"/>
</dbReference>
<dbReference type="InterPro" id="IPR046847">
    <property type="entry name" value="Xre-like_HTH"/>
</dbReference>
<keyword evidence="4" id="KW-1185">Reference proteome</keyword>
<evidence type="ECO:0000259" key="1">
    <source>
        <dbReference type="Pfam" id="PF09722"/>
    </source>
</evidence>
<dbReference type="EMBL" id="FQVT01000018">
    <property type="protein sequence ID" value="SHG59624.1"/>
    <property type="molecule type" value="Genomic_DNA"/>
</dbReference>
<organism evidence="3 4">
    <name type="scientific">Salegentibacter echinorum</name>
    <dbReference type="NCBI Taxonomy" id="1073325"/>
    <lineage>
        <taxon>Bacteria</taxon>
        <taxon>Pseudomonadati</taxon>
        <taxon>Bacteroidota</taxon>
        <taxon>Flavobacteriia</taxon>
        <taxon>Flavobacteriales</taxon>
        <taxon>Flavobacteriaceae</taxon>
        <taxon>Salegentibacter</taxon>
    </lineage>
</organism>
<protein>
    <submittedName>
        <fullName evidence="3">Putative toxin-antitoxin system antitoxin component, TIGR02293 family</fullName>
    </submittedName>
</protein>
<dbReference type="OrthoDB" id="5770459at2"/>
<name>A0A1M5L3F8_SALEC</name>
<reference evidence="4" key="1">
    <citation type="submission" date="2016-11" db="EMBL/GenBank/DDBJ databases">
        <authorList>
            <person name="Varghese N."/>
            <person name="Submissions S."/>
        </authorList>
    </citation>
    <scope>NUCLEOTIDE SEQUENCE [LARGE SCALE GENOMIC DNA]</scope>
    <source>
        <strain evidence="4">DSM 24579</strain>
    </source>
</reference>
<dbReference type="STRING" id="1073325.SAMN05444483_1185"/>
<evidence type="ECO:0000259" key="2">
    <source>
        <dbReference type="Pfam" id="PF20432"/>
    </source>
</evidence>
<dbReference type="NCBIfam" id="TIGR02293">
    <property type="entry name" value="TAS_TIGR02293"/>
    <property type="match status" value="1"/>
</dbReference>